<dbReference type="GO" id="GO:0003677">
    <property type="term" value="F:DNA binding"/>
    <property type="evidence" value="ECO:0007669"/>
    <property type="project" value="InterPro"/>
</dbReference>
<dbReference type="SUPFAM" id="SSF47413">
    <property type="entry name" value="lambda repressor-like DNA-binding domains"/>
    <property type="match status" value="1"/>
</dbReference>
<organism evidence="1 2">
    <name type="scientific">Metarhizobium album</name>
    <dbReference type="NCBI Taxonomy" id="2182425"/>
    <lineage>
        <taxon>Bacteria</taxon>
        <taxon>Pseudomonadati</taxon>
        <taxon>Pseudomonadota</taxon>
        <taxon>Alphaproteobacteria</taxon>
        <taxon>Hyphomicrobiales</taxon>
        <taxon>Rhizobiaceae</taxon>
        <taxon>Metarhizobium</taxon>
    </lineage>
</organism>
<name>A0A2U2DGH0_9HYPH</name>
<dbReference type="InterPro" id="IPR010982">
    <property type="entry name" value="Lambda_DNA-bd_dom_sf"/>
</dbReference>
<sequence>MSEINQISGYQLAAARALIGIGQVELAEKASVSAPTLRRMESSEGEVKGMKNNVAAVVRALADLGVEFIEDGVRLKR</sequence>
<gene>
    <name evidence="1" type="ORF">DEM27_31250</name>
</gene>
<reference evidence="1 2" key="1">
    <citation type="submission" date="2018-05" db="EMBL/GenBank/DDBJ databases">
        <title>The draft genome of strain NS-104.</title>
        <authorList>
            <person name="Hang P."/>
            <person name="Jiang J."/>
        </authorList>
    </citation>
    <scope>NUCLEOTIDE SEQUENCE [LARGE SCALE GENOMIC DNA]</scope>
    <source>
        <strain evidence="1 2">NS-104</strain>
    </source>
</reference>
<dbReference type="Gene3D" id="1.10.260.40">
    <property type="entry name" value="lambda repressor-like DNA-binding domains"/>
    <property type="match status" value="1"/>
</dbReference>
<dbReference type="RefSeq" id="WP_109462154.1">
    <property type="nucleotide sequence ID" value="NZ_QFBC01000026.1"/>
</dbReference>
<dbReference type="Proteomes" id="UP000245252">
    <property type="component" value="Unassembled WGS sequence"/>
</dbReference>
<dbReference type="AlphaFoldDB" id="A0A2U2DGH0"/>
<evidence type="ECO:0000313" key="1">
    <source>
        <dbReference type="EMBL" id="PWE52425.1"/>
    </source>
</evidence>
<dbReference type="EMBL" id="QFBC01000026">
    <property type="protein sequence ID" value="PWE52425.1"/>
    <property type="molecule type" value="Genomic_DNA"/>
</dbReference>
<comment type="caution">
    <text evidence="1">The sequence shown here is derived from an EMBL/GenBank/DDBJ whole genome shotgun (WGS) entry which is preliminary data.</text>
</comment>
<dbReference type="OrthoDB" id="9796370at2"/>
<protein>
    <submittedName>
        <fullName evidence="1">Transcriptional regulator</fullName>
    </submittedName>
</protein>
<keyword evidence="2" id="KW-1185">Reference proteome</keyword>
<evidence type="ECO:0000313" key="2">
    <source>
        <dbReference type="Proteomes" id="UP000245252"/>
    </source>
</evidence>
<accession>A0A2U2DGH0</accession>
<proteinExistence type="predicted"/>